<evidence type="ECO:0008006" key="5">
    <source>
        <dbReference type="Google" id="ProtNLM"/>
    </source>
</evidence>
<keyword evidence="2" id="KW-0812">Transmembrane</keyword>
<dbReference type="RefSeq" id="WP_201364588.1">
    <property type="nucleotide sequence ID" value="NZ_BNJJ01000015.1"/>
</dbReference>
<keyword evidence="2" id="KW-1133">Transmembrane helix</keyword>
<dbReference type="Pfam" id="PF06197">
    <property type="entry name" value="DUF998"/>
    <property type="match status" value="1"/>
</dbReference>
<dbReference type="Proteomes" id="UP000635565">
    <property type="component" value="Unassembled WGS sequence"/>
</dbReference>
<evidence type="ECO:0000256" key="1">
    <source>
        <dbReference type="SAM" id="MobiDB-lite"/>
    </source>
</evidence>
<dbReference type="InterPro" id="IPR009339">
    <property type="entry name" value="DUF998"/>
</dbReference>
<proteinExistence type="predicted"/>
<organism evidence="3 4">
    <name type="scientific">Dictyobacter formicarum</name>
    <dbReference type="NCBI Taxonomy" id="2778368"/>
    <lineage>
        <taxon>Bacteria</taxon>
        <taxon>Bacillati</taxon>
        <taxon>Chloroflexota</taxon>
        <taxon>Ktedonobacteria</taxon>
        <taxon>Ktedonobacterales</taxon>
        <taxon>Dictyobacteraceae</taxon>
        <taxon>Dictyobacter</taxon>
    </lineage>
</organism>
<feature type="region of interest" description="Disordered" evidence="1">
    <location>
        <begin position="1"/>
        <end position="25"/>
    </location>
</feature>
<sequence>MNNRASNHPIDDATTPVPTGNGLAKSVARTTPKTIRWLVLGAIAGPVLFTLAWAILGELSPGYTAWGTRIEPYSPISQPISGLGLGPTAPFMNAAFVLSGLLLLVGVVNIFQSIREMGAFARGICTLLLALSPLGMIADGFFTLESILPHMVGFLLGCMTPVLSFVVSGLFLRRVKSFRRFGTWLLLGSPLTLALTVLYFLTFSPTIAGIQTGVAGLTERILVVEVFAWFVAMGALAFHRLS</sequence>
<evidence type="ECO:0000313" key="3">
    <source>
        <dbReference type="EMBL" id="GHO86977.1"/>
    </source>
</evidence>
<keyword evidence="4" id="KW-1185">Reference proteome</keyword>
<feature type="transmembrane region" description="Helical" evidence="2">
    <location>
        <begin position="123"/>
        <end position="144"/>
    </location>
</feature>
<gene>
    <name evidence="3" type="ORF">KSZ_49830</name>
</gene>
<feature type="transmembrane region" description="Helical" evidence="2">
    <location>
        <begin position="150"/>
        <end position="172"/>
    </location>
</feature>
<accession>A0ABQ3VM62</accession>
<reference evidence="3 4" key="1">
    <citation type="journal article" date="2021" name="Int. J. Syst. Evol. Microbiol.">
        <title>Reticulibacter mediterranei gen. nov., sp. nov., within the new family Reticulibacteraceae fam. nov., and Ktedonospora formicarum gen. nov., sp. nov., Ktedonobacter robiniae sp. nov., Dictyobacter formicarum sp. nov. and Dictyobacter arantiisoli sp. nov., belonging to the class Ktedonobacteria.</title>
        <authorList>
            <person name="Yabe S."/>
            <person name="Zheng Y."/>
            <person name="Wang C.M."/>
            <person name="Sakai Y."/>
            <person name="Abe K."/>
            <person name="Yokota A."/>
            <person name="Donadio S."/>
            <person name="Cavaletti L."/>
            <person name="Monciardini P."/>
        </authorList>
    </citation>
    <scope>NUCLEOTIDE SEQUENCE [LARGE SCALE GENOMIC DNA]</scope>
    <source>
        <strain evidence="3 4">SOSP1-9</strain>
    </source>
</reference>
<dbReference type="EMBL" id="BNJJ01000015">
    <property type="protein sequence ID" value="GHO86977.1"/>
    <property type="molecule type" value="Genomic_DNA"/>
</dbReference>
<evidence type="ECO:0000313" key="4">
    <source>
        <dbReference type="Proteomes" id="UP000635565"/>
    </source>
</evidence>
<feature type="transmembrane region" description="Helical" evidence="2">
    <location>
        <begin position="91"/>
        <end position="111"/>
    </location>
</feature>
<keyword evidence="2" id="KW-0472">Membrane</keyword>
<feature type="transmembrane region" description="Helical" evidence="2">
    <location>
        <begin position="184"/>
        <end position="201"/>
    </location>
</feature>
<evidence type="ECO:0000256" key="2">
    <source>
        <dbReference type="SAM" id="Phobius"/>
    </source>
</evidence>
<protein>
    <recommendedName>
        <fullName evidence="5">DUF998 domain-containing protein</fullName>
    </recommendedName>
</protein>
<comment type="caution">
    <text evidence="3">The sequence shown here is derived from an EMBL/GenBank/DDBJ whole genome shotgun (WGS) entry which is preliminary data.</text>
</comment>
<feature type="transmembrane region" description="Helical" evidence="2">
    <location>
        <begin position="221"/>
        <end position="238"/>
    </location>
</feature>
<name>A0ABQ3VM62_9CHLR</name>
<feature type="transmembrane region" description="Helical" evidence="2">
    <location>
        <begin position="35"/>
        <end position="56"/>
    </location>
</feature>